<evidence type="ECO:0000313" key="2">
    <source>
        <dbReference type="EMBL" id="KAK8600331.1"/>
    </source>
</evidence>
<keyword evidence="3" id="KW-1185">Reference proteome</keyword>
<reference evidence="2 3" key="1">
    <citation type="journal article" date="2024" name="G3 (Bethesda)">
        <title>Genome assembly of Hibiscus sabdariffa L. provides insights into metabolisms of medicinal natural products.</title>
        <authorList>
            <person name="Kim T."/>
        </authorList>
    </citation>
    <scope>NUCLEOTIDE SEQUENCE [LARGE SCALE GENOMIC DNA]</scope>
    <source>
        <strain evidence="2">TK-2024</strain>
        <tissue evidence="2">Old leaves</tissue>
    </source>
</reference>
<protein>
    <submittedName>
        <fullName evidence="2">Uncharacterized protein</fullName>
    </submittedName>
</protein>
<accession>A0ABR2GCW0</accession>
<dbReference type="EMBL" id="JBBPBM010000001">
    <property type="protein sequence ID" value="KAK8600331.1"/>
    <property type="molecule type" value="Genomic_DNA"/>
</dbReference>
<feature type="region of interest" description="Disordered" evidence="1">
    <location>
        <begin position="54"/>
        <end position="74"/>
    </location>
</feature>
<gene>
    <name evidence="2" type="ORF">V6N12_050187</name>
</gene>
<evidence type="ECO:0000313" key="3">
    <source>
        <dbReference type="Proteomes" id="UP001472677"/>
    </source>
</evidence>
<feature type="region of interest" description="Disordered" evidence="1">
    <location>
        <begin position="1"/>
        <end position="30"/>
    </location>
</feature>
<evidence type="ECO:0000256" key="1">
    <source>
        <dbReference type="SAM" id="MobiDB-lite"/>
    </source>
</evidence>
<proteinExistence type="predicted"/>
<dbReference type="Proteomes" id="UP001472677">
    <property type="component" value="Unassembled WGS sequence"/>
</dbReference>
<sequence>MTLAPANPNDAHDGRPSPYESPGGRPLEGVTTVTIPILLERPGSPVAIEDQRIPKKGCNSTDGTNADLRVMAPI</sequence>
<name>A0ABR2GCW0_9ROSI</name>
<comment type="caution">
    <text evidence="2">The sequence shown here is derived from an EMBL/GenBank/DDBJ whole genome shotgun (WGS) entry which is preliminary data.</text>
</comment>
<organism evidence="2 3">
    <name type="scientific">Hibiscus sabdariffa</name>
    <name type="common">roselle</name>
    <dbReference type="NCBI Taxonomy" id="183260"/>
    <lineage>
        <taxon>Eukaryota</taxon>
        <taxon>Viridiplantae</taxon>
        <taxon>Streptophyta</taxon>
        <taxon>Embryophyta</taxon>
        <taxon>Tracheophyta</taxon>
        <taxon>Spermatophyta</taxon>
        <taxon>Magnoliopsida</taxon>
        <taxon>eudicotyledons</taxon>
        <taxon>Gunneridae</taxon>
        <taxon>Pentapetalae</taxon>
        <taxon>rosids</taxon>
        <taxon>malvids</taxon>
        <taxon>Malvales</taxon>
        <taxon>Malvaceae</taxon>
        <taxon>Malvoideae</taxon>
        <taxon>Hibiscus</taxon>
    </lineage>
</organism>